<sequence>MNMGPGPRFEPESRDPQSRRITTYPTPAYEIWVNLCRVQGQGFEPW</sequence>
<reference evidence="2" key="1">
    <citation type="submission" date="2014-08" db="EMBL/GenBank/DDBJ databases">
        <authorList>
            <person name="Wibberg D."/>
        </authorList>
    </citation>
    <scope>NUCLEOTIDE SEQUENCE</scope>
</reference>
<dbReference type="EMBL" id="LN515531">
    <property type="protein sequence ID" value="CEA13327.1"/>
    <property type="molecule type" value="Genomic_DNA"/>
</dbReference>
<feature type="region of interest" description="Disordered" evidence="1">
    <location>
        <begin position="1"/>
        <end position="22"/>
    </location>
</feature>
<name>A0A090I807_METFO</name>
<gene>
    <name evidence="2" type="ORF">DSM1535_0978</name>
    <name evidence="3" type="ORF">MB9_2063</name>
</gene>
<dbReference type="KEGG" id="mfi:DSM1535_0978"/>
<dbReference type="Proteomes" id="UP000062768">
    <property type="component" value="Chromosome I"/>
</dbReference>
<accession>A0A090I807</accession>
<feature type="compositionally biased region" description="Basic and acidic residues" evidence="1">
    <location>
        <begin position="9"/>
        <end position="18"/>
    </location>
</feature>
<evidence type="ECO:0000313" key="4">
    <source>
        <dbReference type="Proteomes" id="UP000062768"/>
    </source>
</evidence>
<keyword evidence="4" id="KW-1185">Reference proteome</keyword>
<evidence type="ECO:0000256" key="1">
    <source>
        <dbReference type="SAM" id="MobiDB-lite"/>
    </source>
</evidence>
<organism evidence="2">
    <name type="scientific">Methanobacterium formicicum</name>
    <dbReference type="NCBI Taxonomy" id="2162"/>
    <lineage>
        <taxon>Archaea</taxon>
        <taxon>Methanobacteriati</taxon>
        <taxon>Methanobacteriota</taxon>
        <taxon>Methanomada group</taxon>
        <taxon>Methanobacteria</taxon>
        <taxon>Methanobacteriales</taxon>
        <taxon>Methanobacteriaceae</taxon>
        <taxon>Methanobacterium</taxon>
    </lineage>
</organism>
<proteinExistence type="predicted"/>
<reference evidence="3" key="2">
    <citation type="submission" date="2014-09" db="EMBL/GenBank/DDBJ databases">
        <authorList>
            <person name="Bishop-Lilly K.A."/>
            <person name="Broomall S.M."/>
            <person name="Chain P.S."/>
            <person name="Chertkov O."/>
            <person name="Coyne S.R."/>
            <person name="Daligault H.E."/>
            <person name="Davenport K.W."/>
            <person name="Erkkila T."/>
            <person name="Frey K.G."/>
            <person name="Gibbons H.S."/>
            <person name="Gu W."/>
            <person name="Jaissle J."/>
            <person name="Johnson S.L."/>
            <person name="Koroleva G.I."/>
            <person name="Ladner J.T."/>
            <person name="Lo C.-C."/>
            <person name="Minogue T.D."/>
            <person name="Munk C."/>
            <person name="Palacios G.F."/>
            <person name="Redden C.L."/>
            <person name="Rosenzweig C.N."/>
            <person name="Scholz M.B."/>
            <person name="Teshima H."/>
            <person name="Xu Y."/>
        </authorList>
    </citation>
    <scope>NUCLEOTIDE SEQUENCE</scope>
    <source>
        <strain evidence="3">Mb9</strain>
    </source>
</reference>
<evidence type="ECO:0000313" key="3">
    <source>
        <dbReference type="EMBL" id="CEL25686.1"/>
    </source>
</evidence>
<dbReference type="AlphaFoldDB" id="A0A090I807"/>
<protein>
    <submittedName>
        <fullName evidence="2">Uncharacterized protein</fullName>
    </submittedName>
</protein>
<evidence type="ECO:0000313" key="2">
    <source>
        <dbReference type="EMBL" id="CEA13327.1"/>
    </source>
</evidence>
<dbReference type="EMBL" id="LN734822">
    <property type="protein sequence ID" value="CEL25686.1"/>
    <property type="molecule type" value="Genomic_DNA"/>
</dbReference>